<gene>
    <name evidence="2" type="ORF">LCGC14_2265330</name>
</gene>
<reference evidence="2" key="1">
    <citation type="journal article" date="2015" name="Nature">
        <title>Complex archaea that bridge the gap between prokaryotes and eukaryotes.</title>
        <authorList>
            <person name="Spang A."/>
            <person name="Saw J.H."/>
            <person name="Jorgensen S.L."/>
            <person name="Zaremba-Niedzwiedzka K."/>
            <person name="Martijn J."/>
            <person name="Lind A.E."/>
            <person name="van Eijk R."/>
            <person name="Schleper C."/>
            <person name="Guy L."/>
            <person name="Ettema T.J."/>
        </authorList>
    </citation>
    <scope>NUCLEOTIDE SEQUENCE</scope>
</reference>
<evidence type="ECO:0000256" key="1">
    <source>
        <dbReference type="SAM" id="Phobius"/>
    </source>
</evidence>
<dbReference type="AlphaFoldDB" id="A0A0F9DKQ9"/>
<sequence>MNSKGQMVGFALLTAVFVLILVAFVTIEPLKENLDDARDTSALNCRGTTKFNETAFDNDETSKLNKLTRRPTCFVTGLTMVYFIFSFLITMIVWLARNWTRKRRIVR</sequence>
<comment type="caution">
    <text evidence="2">The sequence shown here is derived from an EMBL/GenBank/DDBJ whole genome shotgun (WGS) entry which is preliminary data.</text>
</comment>
<dbReference type="EMBL" id="LAZR01031197">
    <property type="protein sequence ID" value="KKL54446.1"/>
    <property type="molecule type" value="Genomic_DNA"/>
</dbReference>
<protein>
    <submittedName>
        <fullName evidence="2">Uncharacterized protein</fullName>
    </submittedName>
</protein>
<feature type="transmembrane region" description="Helical" evidence="1">
    <location>
        <begin position="7"/>
        <end position="27"/>
    </location>
</feature>
<name>A0A0F9DKQ9_9ZZZZ</name>
<feature type="transmembrane region" description="Helical" evidence="1">
    <location>
        <begin position="74"/>
        <end position="96"/>
    </location>
</feature>
<keyword evidence="1" id="KW-1133">Transmembrane helix</keyword>
<accession>A0A0F9DKQ9</accession>
<organism evidence="2">
    <name type="scientific">marine sediment metagenome</name>
    <dbReference type="NCBI Taxonomy" id="412755"/>
    <lineage>
        <taxon>unclassified sequences</taxon>
        <taxon>metagenomes</taxon>
        <taxon>ecological metagenomes</taxon>
    </lineage>
</organism>
<proteinExistence type="predicted"/>
<evidence type="ECO:0000313" key="2">
    <source>
        <dbReference type="EMBL" id="KKL54446.1"/>
    </source>
</evidence>
<keyword evidence="1" id="KW-0812">Transmembrane</keyword>
<keyword evidence="1" id="KW-0472">Membrane</keyword>